<accession>A0A7C4I2H7</accession>
<dbReference type="SUPFAM" id="SSF52402">
    <property type="entry name" value="Adenine nucleotide alpha hydrolases-like"/>
    <property type="match status" value="2"/>
</dbReference>
<protein>
    <recommendedName>
        <fullName evidence="1">Electron transfer flavoprotein alpha/beta-subunit N-terminal domain-containing protein</fullName>
    </recommendedName>
</protein>
<dbReference type="PANTHER" id="PTHR21294:SF17">
    <property type="entry name" value="PROTEIN FIXA"/>
    <property type="match status" value="1"/>
</dbReference>
<dbReference type="InterPro" id="IPR014729">
    <property type="entry name" value="Rossmann-like_a/b/a_fold"/>
</dbReference>
<dbReference type="Gene3D" id="3.40.50.620">
    <property type="entry name" value="HUPs"/>
    <property type="match status" value="1"/>
</dbReference>
<evidence type="ECO:0000313" key="3">
    <source>
        <dbReference type="EMBL" id="HGN89633.1"/>
    </source>
</evidence>
<comment type="caution">
    <text evidence="3">The sequence shown here is derived from an EMBL/GenBank/DDBJ whole genome shotgun (WGS) entry which is preliminary data.</text>
</comment>
<reference evidence="3" key="1">
    <citation type="journal article" date="2020" name="mSystems">
        <title>Genome- and Community-Level Interaction Insights into Carbon Utilization and Element Cycling Functions of Hydrothermarchaeota in Hydrothermal Sediment.</title>
        <authorList>
            <person name="Zhou Z."/>
            <person name="Liu Y."/>
            <person name="Xu W."/>
            <person name="Pan J."/>
            <person name="Luo Z.H."/>
            <person name="Li M."/>
        </authorList>
    </citation>
    <scope>NUCLEOTIDE SEQUENCE [LARGE SCALE GENOMIC DNA]</scope>
    <source>
        <strain evidence="3">SpSt-613</strain>
        <strain evidence="2">SpSt-669</strain>
    </source>
</reference>
<dbReference type="InterPro" id="IPR014730">
    <property type="entry name" value="ETF_a/b_N"/>
</dbReference>
<dbReference type="EMBL" id="DTCM01000068">
    <property type="protein sequence ID" value="HGL41083.1"/>
    <property type="molecule type" value="Genomic_DNA"/>
</dbReference>
<gene>
    <name evidence="3" type="ORF">ENT82_00675</name>
    <name evidence="2" type="ORF">ENU43_05415</name>
</gene>
<dbReference type="InterPro" id="IPR012255">
    <property type="entry name" value="ETF_b"/>
</dbReference>
<evidence type="ECO:0000313" key="2">
    <source>
        <dbReference type="EMBL" id="HGL41083.1"/>
    </source>
</evidence>
<feature type="domain" description="Electron transfer flavoprotein alpha/beta-subunit N-terminal" evidence="1">
    <location>
        <begin position="23"/>
        <end position="121"/>
    </location>
</feature>
<dbReference type="GO" id="GO:0009055">
    <property type="term" value="F:electron transfer activity"/>
    <property type="evidence" value="ECO:0007669"/>
    <property type="project" value="InterPro"/>
</dbReference>
<sequence length="410" mass="46012">MLIICLVKGVPAKTTQVVTVSGVLRREEMELVLNPHDVKAIEAAYYVKKTVGGKIVAMTMGPEPKLVPIMTDLVEPREESKYVPRISFEGFDERIILSDRRMAGADTWATSYTLACGIKRYLQNHFEAVDRLKEVVEKASVDESLKLAEELYEQNYLPHHIYSKLPSVKNSVFSRYARGEVGKEEVLAELEKYRMRLSKFIILTGMKTSDGETGNVGPQTAEALSQMLGVTIPSIAFTRDFEISPELDHVIAERRIGSVIQRMRTVLPCLLTIDHHYEPRTPPATTQRKARAYSYPHRLDKPFVWNADYINADPSKLGLMGSPTIVGPGYEIGKPPTQKFVGETLVFKRDVEKLEWNGKTYGPFKKGDPVNNLPKELVDSLSAQKVVDVFTLEDLVEEVFGGVRVVARAV</sequence>
<dbReference type="AlphaFoldDB" id="A0A7C4I2H7"/>
<dbReference type="EMBL" id="DTAD01000009">
    <property type="protein sequence ID" value="HGN89633.1"/>
    <property type="molecule type" value="Genomic_DNA"/>
</dbReference>
<name>A0A7C4I2H7_CALS0</name>
<proteinExistence type="predicted"/>
<evidence type="ECO:0000259" key="1">
    <source>
        <dbReference type="Pfam" id="PF01012"/>
    </source>
</evidence>
<organism evidence="3">
    <name type="scientific">Caldiarchaeum subterraneum</name>
    <dbReference type="NCBI Taxonomy" id="311458"/>
    <lineage>
        <taxon>Archaea</taxon>
        <taxon>Nitrososphaerota</taxon>
        <taxon>Candidatus Caldarchaeales</taxon>
        <taxon>Candidatus Caldarchaeaceae</taxon>
        <taxon>Candidatus Caldarchaeum</taxon>
    </lineage>
</organism>
<dbReference type="PANTHER" id="PTHR21294">
    <property type="entry name" value="ELECTRON TRANSFER FLAVOPROTEIN BETA-SUBUNIT"/>
    <property type="match status" value="1"/>
</dbReference>
<dbReference type="Pfam" id="PF01012">
    <property type="entry name" value="ETF"/>
    <property type="match status" value="1"/>
</dbReference>